<protein>
    <recommendedName>
        <fullName evidence="3">Inosine/uridine-preferring nucleoside hydrolase domain-containing protein</fullName>
    </recommendedName>
</protein>
<dbReference type="EMBL" id="CAJNJA010025130">
    <property type="protein sequence ID" value="CAE7537662.1"/>
    <property type="molecule type" value="Genomic_DNA"/>
</dbReference>
<evidence type="ECO:0000313" key="1">
    <source>
        <dbReference type="EMBL" id="CAE7537662.1"/>
    </source>
</evidence>
<organism evidence="1 2">
    <name type="scientific">Symbiodinium necroappetens</name>
    <dbReference type="NCBI Taxonomy" id="1628268"/>
    <lineage>
        <taxon>Eukaryota</taxon>
        <taxon>Sar</taxon>
        <taxon>Alveolata</taxon>
        <taxon>Dinophyceae</taxon>
        <taxon>Suessiales</taxon>
        <taxon>Symbiodiniaceae</taxon>
        <taxon>Symbiodinium</taxon>
    </lineage>
</organism>
<accession>A0A812TQU6</accession>
<proteinExistence type="predicted"/>
<feature type="non-terminal residue" evidence="1">
    <location>
        <position position="1"/>
    </location>
</feature>
<dbReference type="AlphaFoldDB" id="A0A812TQU6"/>
<dbReference type="Proteomes" id="UP000601435">
    <property type="component" value="Unassembled WGS sequence"/>
</dbReference>
<comment type="caution">
    <text evidence="1">The sequence shown here is derived from an EMBL/GenBank/DDBJ whole genome shotgun (WGS) entry which is preliminary data.</text>
</comment>
<dbReference type="Gene3D" id="3.90.245.10">
    <property type="entry name" value="Ribonucleoside hydrolase-like"/>
    <property type="match status" value="1"/>
</dbReference>
<dbReference type="GO" id="GO:0016799">
    <property type="term" value="F:hydrolase activity, hydrolyzing N-glycosyl compounds"/>
    <property type="evidence" value="ECO:0007669"/>
    <property type="project" value="InterPro"/>
</dbReference>
<gene>
    <name evidence="1" type="ORF">SNEC2469_LOCUS15472</name>
</gene>
<keyword evidence="2" id="KW-1185">Reference proteome</keyword>
<dbReference type="SUPFAM" id="SSF53590">
    <property type="entry name" value="Nucleoside hydrolase"/>
    <property type="match status" value="1"/>
</dbReference>
<evidence type="ECO:0000313" key="2">
    <source>
        <dbReference type="Proteomes" id="UP000601435"/>
    </source>
</evidence>
<dbReference type="InterPro" id="IPR036452">
    <property type="entry name" value="Ribo_hydro-like"/>
</dbReference>
<dbReference type="OrthoDB" id="5783963at2759"/>
<reference evidence="1" key="1">
    <citation type="submission" date="2021-02" db="EMBL/GenBank/DDBJ databases">
        <authorList>
            <person name="Dougan E. K."/>
            <person name="Rhodes N."/>
            <person name="Thang M."/>
            <person name="Chan C."/>
        </authorList>
    </citation>
    <scope>NUCLEOTIDE SEQUENCE</scope>
</reference>
<evidence type="ECO:0008006" key="3">
    <source>
        <dbReference type="Google" id="ProtNLM"/>
    </source>
</evidence>
<sequence length="114" mass="11925">MPSSLQLPADCIGKDGLPPEHGVAAQIQEAKRMDAIVSVPRPKVIVDTDPGRDDIFALLWACSLAKKGAIEIAVVTTAQGNVRAHLTCVGAEDSVGQSQGPELQFMRSGFAVSA</sequence>
<name>A0A812TQU6_9DINO</name>